<comment type="caution">
    <text evidence="1">The sequence shown here is derived from an EMBL/GenBank/DDBJ whole genome shotgun (WGS) entry which is preliminary data.</text>
</comment>
<protein>
    <submittedName>
        <fullName evidence="1">Uncharacterized protein</fullName>
    </submittedName>
</protein>
<evidence type="ECO:0000313" key="2">
    <source>
        <dbReference type="Proteomes" id="UP001556692"/>
    </source>
</evidence>
<keyword evidence="2" id="KW-1185">Reference proteome</keyword>
<reference evidence="1 2" key="1">
    <citation type="submission" date="2024-05" db="EMBL/GenBank/DDBJ databases">
        <authorList>
            <person name="Jiang F."/>
        </authorList>
    </citation>
    <scope>NUCLEOTIDE SEQUENCE [LARGE SCALE GENOMIC DNA]</scope>
    <source>
        <strain evidence="1 2">LZ166</strain>
    </source>
</reference>
<accession>A0ABV3SJ38</accession>
<dbReference type="RefSeq" id="WP_367954649.1">
    <property type="nucleotide sequence ID" value="NZ_JBDPGJ010000003.1"/>
</dbReference>
<dbReference type="EMBL" id="JBDPGJ010000003">
    <property type="protein sequence ID" value="MEX0406767.1"/>
    <property type="molecule type" value="Genomic_DNA"/>
</dbReference>
<proteinExistence type="predicted"/>
<name>A0ABV3SJ38_9HYPH</name>
<organism evidence="1 2">
    <name type="scientific">Aquibium pacificus</name>
    <dbReference type="NCBI Taxonomy" id="3153579"/>
    <lineage>
        <taxon>Bacteria</taxon>
        <taxon>Pseudomonadati</taxon>
        <taxon>Pseudomonadota</taxon>
        <taxon>Alphaproteobacteria</taxon>
        <taxon>Hyphomicrobiales</taxon>
        <taxon>Phyllobacteriaceae</taxon>
        <taxon>Aquibium</taxon>
    </lineage>
</organism>
<sequence length="172" mass="19710">MMSSRSEIPLEGLKQTEIDWLVRQGVTVPAMVKRTTIRSTTGVKAADGRFEFEEAGDRWLAFEQEDDVIFWQPRVGAVATYAGRDFALGEDVLDDAATYAFDYSLNILADPLDWLRANRNGIVVLDWSRAFDRLRDAPRIALAEQLLPLYRRHMKPLRMPDLMIIPDRRRAA</sequence>
<gene>
    <name evidence="1" type="ORF">ABGN05_13930</name>
</gene>
<evidence type="ECO:0000313" key="1">
    <source>
        <dbReference type="EMBL" id="MEX0406767.1"/>
    </source>
</evidence>
<dbReference type="Proteomes" id="UP001556692">
    <property type="component" value="Unassembled WGS sequence"/>
</dbReference>